<protein>
    <submittedName>
        <fullName evidence="1">Uncharacterized protein</fullName>
    </submittedName>
</protein>
<evidence type="ECO:0000313" key="2">
    <source>
        <dbReference type="Proteomes" id="UP000244336"/>
    </source>
</evidence>
<name>A0A2T7CTF1_9POAL</name>
<reference evidence="1 2" key="1">
    <citation type="submission" date="2018-04" db="EMBL/GenBank/DDBJ databases">
        <title>WGS assembly of Panicum hallii var. hallii HAL2.</title>
        <authorList>
            <person name="Lovell J."/>
            <person name="Jenkins J."/>
            <person name="Lowry D."/>
            <person name="Mamidi S."/>
            <person name="Sreedasyam A."/>
            <person name="Weng X."/>
            <person name="Barry K."/>
            <person name="Bonette J."/>
            <person name="Campitelli B."/>
            <person name="Daum C."/>
            <person name="Gordon S."/>
            <person name="Gould B."/>
            <person name="Lipzen A."/>
            <person name="MacQueen A."/>
            <person name="Palacio-Mejia J."/>
            <person name="Plott C."/>
            <person name="Shakirov E."/>
            <person name="Shu S."/>
            <person name="Yoshinaga Y."/>
            <person name="Zane M."/>
            <person name="Rokhsar D."/>
            <person name="Grimwood J."/>
            <person name="Schmutz J."/>
            <person name="Juenger T."/>
        </authorList>
    </citation>
    <scope>NUCLEOTIDE SEQUENCE [LARGE SCALE GENOMIC DNA]</scope>
    <source>
        <strain evidence="2">cv. HAL2</strain>
    </source>
</reference>
<organism evidence="1 2">
    <name type="scientific">Panicum hallii var. hallii</name>
    <dbReference type="NCBI Taxonomy" id="1504633"/>
    <lineage>
        <taxon>Eukaryota</taxon>
        <taxon>Viridiplantae</taxon>
        <taxon>Streptophyta</taxon>
        <taxon>Embryophyta</taxon>
        <taxon>Tracheophyta</taxon>
        <taxon>Spermatophyta</taxon>
        <taxon>Magnoliopsida</taxon>
        <taxon>Liliopsida</taxon>
        <taxon>Poales</taxon>
        <taxon>Poaceae</taxon>
        <taxon>PACMAD clade</taxon>
        <taxon>Panicoideae</taxon>
        <taxon>Panicodae</taxon>
        <taxon>Paniceae</taxon>
        <taxon>Panicinae</taxon>
        <taxon>Panicum</taxon>
        <taxon>Panicum sect. Panicum</taxon>
    </lineage>
</organism>
<dbReference type="AlphaFoldDB" id="A0A2T7CTF1"/>
<dbReference type="Proteomes" id="UP000244336">
    <property type="component" value="Chromosome 7"/>
</dbReference>
<dbReference type="Gramene" id="PUZ46612">
    <property type="protein sequence ID" value="PUZ46612"/>
    <property type="gene ID" value="GQ55_7G094900"/>
</dbReference>
<proteinExistence type="predicted"/>
<keyword evidence="2" id="KW-1185">Reference proteome</keyword>
<sequence length="53" mass="5795">MLSSAAATESILNELPWLLEILHIISPKYARCANKLNVLEATVILLQCEQAAS</sequence>
<evidence type="ECO:0000313" key="1">
    <source>
        <dbReference type="EMBL" id="PUZ46612.1"/>
    </source>
</evidence>
<dbReference type="EMBL" id="CM009755">
    <property type="protein sequence ID" value="PUZ46612.1"/>
    <property type="molecule type" value="Genomic_DNA"/>
</dbReference>
<gene>
    <name evidence="1" type="ORF">GQ55_7G094900</name>
</gene>
<accession>A0A2T7CTF1</accession>